<feature type="transmembrane region" description="Helical" evidence="2">
    <location>
        <begin position="160"/>
        <end position="184"/>
    </location>
</feature>
<evidence type="ECO:0000313" key="4">
    <source>
        <dbReference type="EMBL" id="KIY49161.1"/>
    </source>
</evidence>
<dbReference type="InterPro" id="IPR045339">
    <property type="entry name" value="DUF6534"/>
</dbReference>
<keyword evidence="5" id="KW-1185">Reference proteome</keyword>
<reference evidence="4 5" key="1">
    <citation type="journal article" date="2015" name="Fungal Genet. Biol.">
        <title>Evolution of novel wood decay mechanisms in Agaricales revealed by the genome sequences of Fistulina hepatica and Cylindrobasidium torrendii.</title>
        <authorList>
            <person name="Floudas D."/>
            <person name="Held B.W."/>
            <person name="Riley R."/>
            <person name="Nagy L.G."/>
            <person name="Koehler G."/>
            <person name="Ransdell A.S."/>
            <person name="Younus H."/>
            <person name="Chow J."/>
            <person name="Chiniquy J."/>
            <person name="Lipzen A."/>
            <person name="Tritt A."/>
            <person name="Sun H."/>
            <person name="Haridas S."/>
            <person name="LaButti K."/>
            <person name="Ohm R.A."/>
            <person name="Kues U."/>
            <person name="Blanchette R.A."/>
            <person name="Grigoriev I.V."/>
            <person name="Minto R.E."/>
            <person name="Hibbett D.S."/>
        </authorList>
    </citation>
    <scope>NUCLEOTIDE SEQUENCE [LARGE SCALE GENOMIC DNA]</scope>
    <source>
        <strain evidence="4 5">ATCC 64428</strain>
    </source>
</reference>
<protein>
    <recommendedName>
        <fullName evidence="3">DUF6534 domain-containing protein</fullName>
    </recommendedName>
</protein>
<dbReference type="EMBL" id="KN881725">
    <property type="protein sequence ID" value="KIY49161.1"/>
    <property type="molecule type" value="Genomic_DNA"/>
</dbReference>
<dbReference type="PANTHER" id="PTHR40465:SF1">
    <property type="entry name" value="DUF6534 DOMAIN-CONTAINING PROTEIN"/>
    <property type="match status" value="1"/>
</dbReference>
<feature type="transmembrane region" description="Helical" evidence="2">
    <location>
        <begin position="124"/>
        <end position="148"/>
    </location>
</feature>
<name>A0A0D7AGZ5_9AGAR</name>
<sequence>MSTVATIIDETLGATLIGLIVSTLLLGITIMQTYDYLMVNSYHDRKLFKLFVAALLSMDLFSFVAASYMVYFFSITNFGNYFVFAEGGKASWSIAAQVGTGGIVPAMVQSFYAYRLYHLSDRRILLPAFIALCIVLQLGLTITASVKIGQELQSPTAQRFVIAALSLGTTADVLIAASMVYFLWKSRETTTFRNSRRVIDILMTYSVSTGIIATLFALATLIALVRKPDSLIQLAFFMPQVRAHTCAFFSMLNSRQRMRELLGGKGVRPNELTVVSVRVSSTTTEDMSSDVNANAQSRREQKYGVPEADVNEKPLPTLPALNYVDDAYGKPFSIGEMEQSYKNSWNAIVYK</sequence>
<feature type="region of interest" description="Disordered" evidence="1">
    <location>
        <begin position="284"/>
        <end position="306"/>
    </location>
</feature>
<evidence type="ECO:0000313" key="5">
    <source>
        <dbReference type="Proteomes" id="UP000054144"/>
    </source>
</evidence>
<dbReference type="PANTHER" id="PTHR40465">
    <property type="entry name" value="CHROMOSOME 1, WHOLE GENOME SHOTGUN SEQUENCE"/>
    <property type="match status" value="1"/>
</dbReference>
<feature type="transmembrane region" description="Helical" evidence="2">
    <location>
        <begin position="50"/>
        <end position="74"/>
    </location>
</feature>
<feature type="domain" description="DUF6534" evidence="3">
    <location>
        <begin position="169"/>
        <end position="257"/>
    </location>
</feature>
<dbReference type="OrthoDB" id="2535105at2759"/>
<accession>A0A0D7AGZ5</accession>
<feature type="transmembrane region" description="Helical" evidence="2">
    <location>
        <begin position="205"/>
        <end position="225"/>
    </location>
</feature>
<evidence type="ECO:0000256" key="1">
    <source>
        <dbReference type="SAM" id="MobiDB-lite"/>
    </source>
</evidence>
<gene>
    <name evidence="4" type="ORF">FISHEDRAFT_72923</name>
</gene>
<evidence type="ECO:0000256" key="2">
    <source>
        <dbReference type="SAM" id="Phobius"/>
    </source>
</evidence>
<feature type="transmembrane region" description="Helical" evidence="2">
    <location>
        <begin position="12"/>
        <end position="30"/>
    </location>
</feature>
<keyword evidence="2" id="KW-0472">Membrane</keyword>
<dbReference type="AlphaFoldDB" id="A0A0D7AGZ5"/>
<feature type="compositionally biased region" description="Polar residues" evidence="1">
    <location>
        <begin position="285"/>
        <end position="296"/>
    </location>
</feature>
<proteinExistence type="predicted"/>
<keyword evidence="2" id="KW-0812">Transmembrane</keyword>
<dbReference type="Pfam" id="PF20152">
    <property type="entry name" value="DUF6534"/>
    <property type="match status" value="1"/>
</dbReference>
<keyword evidence="2" id="KW-1133">Transmembrane helix</keyword>
<organism evidence="4 5">
    <name type="scientific">Fistulina hepatica ATCC 64428</name>
    <dbReference type="NCBI Taxonomy" id="1128425"/>
    <lineage>
        <taxon>Eukaryota</taxon>
        <taxon>Fungi</taxon>
        <taxon>Dikarya</taxon>
        <taxon>Basidiomycota</taxon>
        <taxon>Agaricomycotina</taxon>
        <taxon>Agaricomycetes</taxon>
        <taxon>Agaricomycetidae</taxon>
        <taxon>Agaricales</taxon>
        <taxon>Fistulinaceae</taxon>
        <taxon>Fistulina</taxon>
    </lineage>
</organism>
<evidence type="ECO:0000259" key="3">
    <source>
        <dbReference type="Pfam" id="PF20152"/>
    </source>
</evidence>
<dbReference type="Proteomes" id="UP000054144">
    <property type="component" value="Unassembled WGS sequence"/>
</dbReference>